<dbReference type="GO" id="GO:0008270">
    <property type="term" value="F:zinc ion binding"/>
    <property type="evidence" value="ECO:0007669"/>
    <property type="project" value="InterPro"/>
</dbReference>
<dbReference type="InterPro" id="IPR007219">
    <property type="entry name" value="XnlR_reg_dom"/>
</dbReference>
<name>A0A9W9R6Q1_PENBR</name>
<evidence type="ECO:0000313" key="10">
    <source>
        <dbReference type="EMBL" id="KAJ5353224.1"/>
    </source>
</evidence>
<dbReference type="PROSITE" id="PS00463">
    <property type="entry name" value="ZN2_CY6_FUNGAL_1"/>
    <property type="match status" value="1"/>
</dbReference>
<keyword evidence="4" id="KW-0805">Transcription regulation</keyword>
<dbReference type="InterPro" id="IPR001138">
    <property type="entry name" value="Zn2Cys6_DnaBD"/>
</dbReference>
<feature type="domain" description="Zn(2)-C6 fungal-type" evidence="9">
    <location>
        <begin position="22"/>
        <end position="53"/>
    </location>
</feature>
<dbReference type="GO" id="GO:0000981">
    <property type="term" value="F:DNA-binding transcription factor activity, RNA polymerase II-specific"/>
    <property type="evidence" value="ECO:0007669"/>
    <property type="project" value="InterPro"/>
</dbReference>
<evidence type="ECO:0000256" key="7">
    <source>
        <dbReference type="ARBA" id="ARBA00023242"/>
    </source>
</evidence>
<dbReference type="Pfam" id="PF00172">
    <property type="entry name" value="Zn_clus"/>
    <property type="match status" value="1"/>
</dbReference>
<dbReference type="SMART" id="SM00906">
    <property type="entry name" value="Fungal_trans"/>
    <property type="match status" value="1"/>
</dbReference>
<dbReference type="EMBL" id="JAPZBQ010000001">
    <property type="protein sequence ID" value="KAJ5353224.1"/>
    <property type="molecule type" value="Genomic_DNA"/>
</dbReference>
<keyword evidence="8" id="KW-0175">Coiled coil</keyword>
<evidence type="ECO:0000259" key="9">
    <source>
        <dbReference type="PROSITE" id="PS50048"/>
    </source>
</evidence>
<evidence type="ECO:0000256" key="2">
    <source>
        <dbReference type="ARBA" id="ARBA00022723"/>
    </source>
</evidence>
<dbReference type="SMART" id="SM00066">
    <property type="entry name" value="GAL4"/>
    <property type="match status" value="1"/>
</dbReference>
<evidence type="ECO:0000256" key="5">
    <source>
        <dbReference type="ARBA" id="ARBA00023125"/>
    </source>
</evidence>
<dbReference type="CDD" id="cd12148">
    <property type="entry name" value="fungal_TF_MHR"/>
    <property type="match status" value="1"/>
</dbReference>
<dbReference type="InterPro" id="IPR052202">
    <property type="entry name" value="Yeast_MetPath_Reg"/>
</dbReference>
<sequence>MSVTATTFLDNPLLKVSRPVAACSRCRTAKIKCDGKLPACSACERVGKASTCSGASDEFAKGKERSYVASLEGYCEKLEKKISQMRARSTSLSAEGNGVAREMSITSVASEGQLGSAHHREVSDIDDLVGDFGFLSVNATSRDFHGITSNTSFARLLLSVALIDTPQPPSHTSLPARHEAAPLLQHYFDNVFVQLPFFVETSFWTSVDAVYQSGGRFAKPFDHWMLRMVLAIASASVSYQNNDKNHQKARALVAEALTYAEEVLRPGSISGIQAILFLAVYSLVDPARFRSWYLVGMAVKVAVDLGLHQDPPTEVPTNADRLDIRRRVFHCIYCLDRGLSTTMQRTFSFSDASVNVALPFTSASPGASTEQSHIFLRSTEPALHLVKVRQILSVGYQEMHYSGRDPSPQALVLTWTLCWRAREWYRQCPKNAPNHFSLLYRLELLYTIIILLSPSHRYPTLHDYNKALLFDRCMDYISQIHQVLENPSALPFLTYLDIQRVHQVGRLFVGVLSENYDQLISATVPPPPHVPVGTPDPPVLGDEDLFNCHARAIRCLSYIRDLLKFCARKWDVRGLLEQFEDESASLRDTLMDSSVGYMSEQGIYPQDPSGMLLVGDSYPGYHFAV</sequence>
<evidence type="ECO:0000256" key="6">
    <source>
        <dbReference type="ARBA" id="ARBA00023163"/>
    </source>
</evidence>
<dbReference type="SUPFAM" id="SSF57701">
    <property type="entry name" value="Zn2/Cys6 DNA-binding domain"/>
    <property type="match status" value="1"/>
</dbReference>
<evidence type="ECO:0000256" key="3">
    <source>
        <dbReference type="ARBA" id="ARBA00022833"/>
    </source>
</evidence>
<dbReference type="GO" id="GO:0043565">
    <property type="term" value="F:sequence-specific DNA binding"/>
    <property type="evidence" value="ECO:0007669"/>
    <property type="project" value="TreeGrafter"/>
</dbReference>
<gene>
    <name evidence="10" type="ORF">N7452_002198</name>
</gene>
<keyword evidence="6" id="KW-0804">Transcription</keyword>
<proteinExistence type="predicted"/>
<dbReference type="Proteomes" id="UP001147695">
    <property type="component" value="Unassembled WGS sequence"/>
</dbReference>
<dbReference type="GO" id="GO:0005634">
    <property type="term" value="C:nucleus"/>
    <property type="evidence" value="ECO:0007669"/>
    <property type="project" value="UniProtKB-SubCell"/>
</dbReference>
<accession>A0A9W9R6Q1</accession>
<dbReference type="Pfam" id="PF04082">
    <property type="entry name" value="Fungal_trans"/>
    <property type="match status" value="1"/>
</dbReference>
<protein>
    <recommendedName>
        <fullName evidence="9">Zn(2)-C6 fungal-type domain-containing protein</fullName>
    </recommendedName>
</protein>
<keyword evidence="3" id="KW-0862">Zinc</keyword>
<dbReference type="GO" id="GO:0006351">
    <property type="term" value="P:DNA-templated transcription"/>
    <property type="evidence" value="ECO:0007669"/>
    <property type="project" value="InterPro"/>
</dbReference>
<dbReference type="Gene3D" id="4.10.240.10">
    <property type="entry name" value="Zn(2)-C6 fungal-type DNA-binding domain"/>
    <property type="match status" value="1"/>
</dbReference>
<comment type="caution">
    <text evidence="10">The sequence shown here is derived from an EMBL/GenBank/DDBJ whole genome shotgun (WGS) entry which is preliminary data.</text>
</comment>
<evidence type="ECO:0000256" key="4">
    <source>
        <dbReference type="ARBA" id="ARBA00023015"/>
    </source>
</evidence>
<evidence type="ECO:0000313" key="11">
    <source>
        <dbReference type="Proteomes" id="UP001147695"/>
    </source>
</evidence>
<dbReference type="CDD" id="cd00067">
    <property type="entry name" value="GAL4"/>
    <property type="match status" value="1"/>
</dbReference>
<keyword evidence="2" id="KW-0479">Metal-binding</keyword>
<dbReference type="PANTHER" id="PTHR47782:SF2">
    <property type="entry name" value="TRANSCRIPTION FACTOR, PUTATIVE (AFU_ORTHOLOGUE AFUA_4G12570)-RELATED"/>
    <property type="match status" value="1"/>
</dbReference>
<dbReference type="InterPro" id="IPR036864">
    <property type="entry name" value="Zn2-C6_fun-type_DNA-bd_sf"/>
</dbReference>
<dbReference type="PROSITE" id="PS50048">
    <property type="entry name" value="ZN2_CY6_FUNGAL_2"/>
    <property type="match status" value="1"/>
</dbReference>
<evidence type="ECO:0000256" key="8">
    <source>
        <dbReference type="SAM" id="Coils"/>
    </source>
</evidence>
<reference evidence="10" key="1">
    <citation type="submission" date="2022-12" db="EMBL/GenBank/DDBJ databases">
        <authorList>
            <person name="Petersen C."/>
        </authorList>
    </citation>
    <scope>NUCLEOTIDE SEQUENCE</scope>
    <source>
        <strain evidence="10">IBT 35673</strain>
    </source>
</reference>
<reference evidence="10" key="2">
    <citation type="journal article" date="2023" name="IMA Fungus">
        <title>Comparative genomic study of the Penicillium genus elucidates a diverse pangenome and 15 lateral gene transfer events.</title>
        <authorList>
            <person name="Petersen C."/>
            <person name="Sorensen T."/>
            <person name="Nielsen M.R."/>
            <person name="Sondergaard T.E."/>
            <person name="Sorensen J.L."/>
            <person name="Fitzpatrick D.A."/>
            <person name="Frisvad J.C."/>
            <person name="Nielsen K.L."/>
        </authorList>
    </citation>
    <scope>NUCLEOTIDE SEQUENCE</scope>
    <source>
        <strain evidence="10">IBT 35673</strain>
    </source>
</reference>
<dbReference type="PANTHER" id="PTHR47782">
    <property type="entry name" value="ZN(II)2CYS6 TRANSCRIPTION FACTOR (EUROFUNG)-RELATED"/>
    <property type="match status" value="1"/>
</dbReference>
<organism evidence="10 11">
    <name type="scientific">Penicillium brevicompactum</name>
    <dbReference type="NCBI Taxonomy" id="5074"/>
    <lineage>
        <taxon>Eukaryota</taxon>
        <taxon>Fungi</taxon>
        <taxon>Dikarya</taxon>
        <taxon>Ascomycota</taxon>
        <taxon>Pezizomycotina</taxon>
        <taxon>Eurotiomycetes</taxon>
        <taxon>Eurotiomycetidae</taxon>
        <taxon>Eurotiales</taxon>
        <taxon>Aspergillaceae</taxon>
        <taxon>Penicillium</taxon>
    </lineage>
</organism>
<keyword evidence="5" id="KW-0238">DNA-binding</keyword>
<comment type="subcellular location">
    <subcellularLocation>
        <location evidence="1">Nucleus</location>
    </subcellularLocation>
</comment>
<evidence type="ECO:0000256" key="1">
    <source>
        <dbReference type="ARBA" id="ARBA00004123"/>
    </source>
</evidence>
<keyword evidence="7" id="KW-0539">Nucleus</keyword>
<dbReference type="GO" id="GO:0045944">
    <property type="term" value="P:positive regulation of transcription by RNA polymerase II"/>
    <property type="evidence" value="ECO:0007669"/>
    <property type="project" value="TreeGrafter"/>
</dbReference>
<dbReference type="AlphaFoldDB" id="A0A9W9R6Q1"/>
<feature type="coiled-coil region" evidence="8">
    <location>
        <begin position="68"/>
        <end position="95"/>
    </location>
</feature>